<evidence type="ECO:0008006" key="2">
    <source>
        <dbReference type="Google" id="ProtNLM"/>
    </source>
</evidence>
<sequence length="129" mass="14663">MTVYQYCTPEWLAESLVRYRENLQFKRSMQKLTIKMAFRVTADPALGIDLDIIFAGYIKQGELEKLAFISEAEAQKEAEYILATTPQQWTKLLRKESMFAGDVMLGKIVIEKGSKPGVIKIAPHSTTFV</sequence>
<comment type="caution">
    <text evidence="1">The sequence shown here is derived from an EMBL/GenBank/DDBJ whole genome shotgun (WGS) entry which is preliminary data.</text>
</comment>
<dbReference type="InterPro" id="IPR036527">
    <property type="entry name" value="SCP2_sterol-bd_dom_sf"/>
</dbReference>
<name>X0YE03_9ZZZZ</name>
<gene>
    <name evidence="1" type="ORF">S01H4_13130</name>
</gene>
<dbReference type="AlphaFoldDB" id="X0YE03"/>
<proteinExistence type="predicted"/>
<dbReference type="EMBL" id="BART01005795">
    <property type="protein sequence ID" value="GAG54100.1"/>
    <property type="molecule type" value="Genomic_DNA"/>
</dbReference>
<protein>
    <recommendedName>
        <fullName evidence="2">SCP2 domain-containing protein</fullName>
    </recommendedName>
</protein>
<accession>X0YE03</accession>
<reference evidence="1" key="1">
    <citation type="journal article" date="2014" name="Front. Microbiol.">
        <title>High frequency of phylogenetically diverse reductive dehalogenase-homologous genes in deep subseafloor sedimentary metagenomes.</title>
        <authorList>
            <person name="Kawai M."/>
            <person name="Futagami T."/>
            <person name="Toyoda A."/>
            <person name="Takaki Y."/>
            <person name="Nishi S."/>
            <person name="Hori S."/>
            <person name="Arai W."/>
            <person name="Tsubouchi T."/>
            <person name="Morono Y."/>
            <person name="Uchiyama I."/>
            <person name="Ito T."/>
            <person name="Fujiyama A."/>
            <person name="Inagaki F."/>
            <person name="Takami H."/>
        </authorList>
    </citation>
    <scope>NUCLEOTIDE SEQUENCE</scope>
    <source>
        <strain evidence="1">Expedition CK06-06</strain>
    </source>
</reference>
<organism evidence="1">
    <name type="scientific">marine sediment metagenome</name>
    <dbReference type="NCBI Taxonomy" id="412755"/>
    <lineage>
        <taxon>unclassified sequences</taxon>
        <taxon>metagenomes</taxon>
        <taxon>ecological metagenomes</taxon>
    </lineage>
</organism>
<dbReference type="SUPFAM" id="SSF55718">
    <property type="entry name" value="SCP-like"/>
    <property type="match status" value="1"/>
</dbReference>
<evidence type="ECO:0000313" key="1">
    <source>
        <dbReference type="EMBL" id="GAG54100.1"/>
    </source>
</evidence>
<dbReference type="Gene3D" id="3.30.1050.10">
    <property type="entry name" value="SCP2 sterol-binding domain"/>
    <property type="match status" value="1"/>
</dbReference>
<feature type="non-terminal residue" evidence="1">
    <location>
        <position position="129"/>
    </location>
</feature>